<dbReference type="Gene3D" id="3.40.50.10540">
    <property type="entry name" value="Crotonobetainyl-coa:carnitine coa-transferase, domain 1"/>
    <property type="match status" value="1"/>
</dbReference>
<dbReference type="InterPro" id="IPR003673">
    <property type="entry name" value="CoA-Trfase_fam_III"/>
</dbReference>
<keyword evidence="1 2" id="KW-0808">Transferase</keyword>
<dbReference type="PANTHER" id="PTHR48207">
    <property type="entry name" value="SUCCINATE--HYDROXYMETHYLGLUTARATE COA-TRANSFERASE"/>
    <property type="match status" value="1"/>
</dbReference>
<evidence type="ECO:0000313" key="3">
    <source>
        <dbReference type="Proteomes" id="UP000244571"/>
    </source>
</evidence>
<sequence>MGNILEGVQVLDMGRYIAGPFCAAMLADLGADVIRVERVGGSEDRFVVPVAPDGSGAIYMQSNRNKRSLTLDFTQQAGREILKRLIERSDIVIANMPHRTLVKLGLDHDQIKQINPSVIFVTASAFGWKGPYRDRVGFDGVAQTMSGAVHLSGPPGQPSKAMVPYVDYMTGMAAAFGAVAALYDRKNTGEGQRVEATLIKSALNIASAFLIESQLLGIQRESTWNRSPLASPSDIFRTQDGWIIVQVIGGSLFRKWAEMIGRADLCDDPRFVNDEERGRHGDAISEIMQGWCSQYTTRHALELLSTRKIPAGPLYTPEQAVRDDGLHQSDVYWPMDYPGVEKPVPVVQSPVSFSRGTSQDGARAPTLGEHNAEILRGLGYLPNEIESFSQDKII</sequence>
<dbReference type="AlphaFoldDB" id="A0A2R4XGV4"/>
<dbReference type="OrthoDB" id="5294844at2"/>
<proteinExistence type="predicted"/>
<dbReference type="InterPro" id="IPR050483">
    <property type="entry name" value="CoA-transferase_III_domain"/>
</dbReference>
<dbReference type="GO" id="GO:0008410">
    <property type="term" value="F:CoA-transferase activity"/>
    <property type="evidence" value="ECO:0007669"/>
    <property type="project" value="TreeGrafter"/>
</dbReference>
<evidence type="ECO:0000256" key="1">
    <source>
        <dbReference type="ARBA" id="ARBA00022679"/>
    </source>
</evidence>
<reference evidence="2 3" key="1">
    <citation type="submission" date="2018-04" db="EMBL/GenBank/DDBJ databases">
        <title>Bordetella sp. HZ20 isolated from seawater.</title>
        <authorList>
            <person name="Sun C."/>
        </authorList>
    </citation>
    <scope>NUCLEOTIDE SEQUENCE [LARGE SCALE GENOMIC DNA]</scope>
    <source>
        <strain evidence="2 3">HZ20</strain>
    </source>
</reference>
<dbReference type="InterPro" id="IPR044855">
    <property type="entry name" value="CoA-Trfase_III_dom3_sf"/>
</dbReference>
<dbReference type="PANTHER" id="PTHR48207:SF3">
    <property type="entry name" value="SUCCINATE--HYDROXYMETHYLGLUTARATE COA-TRANSFERASE"/>
    <property type="match status" value="1"/>
</dbReference>
<dbReference type="InterPro" id="IPR023606">
    <property type="entry name" value="CoA-Trfase_III_dom_1_sf"/>
</dbReference>
<name>A0A2R4XGV4_9BURK</name>
<dbReference type="Proteomes" id="UP000244571">
    <property type="component" value="Chromosome"/>
</dbReference>
<evidence type="ECO:0000313" key="2">
    <source>
        <dbReference type="EMBL" id="AWB32923.1"/>
    </source>
</evidence>
<protein>
    <submittedName>
        <fullName evidence="2">CoA transferase</fullName>
    </submittedName>
</protein>
<dbReference type="SUPFAM" id="SSF89796">
    <property type="entry name" value="CoA-transferase family III (CaiB/BaiF)"/>
    <property type="match status" value="1"/>
</dbReference>
<organism evidence="2 3">
    <name type="scientific">Orrella marina</name>
    <dbReference type="NCBI Taxonomy" id="2163011"/>
    <lineage>
        <taxon>Bacteria</taxon>
        <taxon>Pseudomonadati</taxon>
        <taxon>Pseudomonadota</taxon>
        <taxon>Betaproteobacteria</taxon>
        <taxon>Burkholderiales</taxon>
        <taxon>Alcaligenaceae</taxon>
        <taxon>Orrella</taxon>
    </lineage>
</organism>
<accession>A0A2R4XGV4</accession>
<dbReference type="Gene3D" id="3.30.1540.10">
    <property type="entry name" value="formyl-coa transferase, domain 3"/>
    <property type="match status" value="1"/>
</dbReference>
<dbReference type="EMBL" id="CP028901">
    <property type="protein sequence ID" value="AWB32923.1"/>
    <property type="molecule type" value="Genomic_DNA"/>
</dbReference>
<dbReference type="RefSeq" id="WP_108620363.1">
    <property type="nucleotide sequence ID" value="NZ_CP028901.1"/>
</dbReference>
<gene>
    <name evidence="2" type="ORF">DBV39_03425</name>
</gene>
<dbReference type="KEGG" id="boz:DBV39_03425"/>
<dbReference type="Pfam" id="PF02515">
    <property type="entry name" value="CoA_transf_3"/>
    <property type="match status" value="1"/>
</dbReference>
<keyword evidence="3" id="KW-1185">Reference proteome</keyword>